<sequence>MRDDQIDWLRLNKVPDNTQSQAGEYLCEAHLGELQPVRAKVSLKITSQLVSQNRSTLKNRPAESSSDSTDDDASDDGMRFHKMIAFDVSTNLAVGVLRNATRNLMPPKSERTPLIVGQ</sequence>
<evidence type="ECO:0000313" key="2">
    <source>
        <dbReference type="EMBL" id="KAH3712753.1"/>
    </source>
</evidence>
<name>A0A9D3Z4P4_DREPO</name>
<protein>
    <submittedName>
        <fullName evidence="2">Uncharacterized protein</fullName>
    </submittedName>
</protein>
<accession>A0A9D3Z4P4</accession>
<keyword evidence="3" id="KW-1185">Reference proteome</keyword>
<evidence type="ECO:0000313" key="3">
    <source>
        <dbReference type="Proteomes" id="UP000828390"/>
    </source>
</evidence>
<feature type="region of interest" description="Disordered" evidence="1">
    <location>
        <begin position="51"/>
        <end position="76"/>
    </location>
</feature>
<proteinExistence type="predicted"/>
<dbReference type="AlphaFoldDB" id="A0A9D3Z4P4"/>
<dbReference type="EMBL" id="JAIWYP010000014">
    <property type="protein sequence ID" value="KAH3712753.1"/>
    <property type="molecule type" value="Genomic_DNA"/>
</dbReference>
<reference evidence="2" key="1">
    <citation type="journal article" date="2019" name="bioRxiv">
        <title>The Genome of the Zebra Mussel, Dreissena polymorpha: A Resource for Invasive Species Research.</title>
        <authorList>
            <person name="McCartney M.A."/>
            <person name="Auch B."/>
            <person name="Kono T."/>
            <person name="Mallez S."/>
            <person name="Zhang Y."/>
            <person name="Obille A."/>
            <person name="Becker A."/>
            <person name="Abrahante J.E."/>
            <person name="Garbe J."/>
            <person name="Badalamenti J.P."/>
            <person name="Herman A."/>
            <person name="Mangelson H."/>
            <person name="Liachko I."/>
            <person name="Sullivan S."/>
            <person name="Sone E.D."/>
            <person name="Koren S."/>
            <person name="Silverstein K.A.T."/>
            <person name="Beckman K.B."/>
            <person name="Gohl D.M."/>
        </authorList>
    </citation>
    <scope>NUCLEOTIDE SEQUENCE</scope>
    <source>
        <strain evidence="2">Duluth1</strain>
        <tissue evidence="2">Whole animal</tissue>
    </source>
</reference>
<dbReference type="Proteomes" id="UP000828390">
    <property type="component" value="Unassembled WGS sequence"/>
</dbReference>
<evidence type="ECO:0000256" key="1">
    <source>
        <dbReference type="SAM" id="MobiDB-lite"/>
    </source>
</evidence>
<reference evidence="2" key="2">
    <citation type="submission" date="2020-11" db="EMBL/GenBank/DDBJ databases">
        <authorList>
            <person name="McCartney M.A."/>
            <person name="Auch B."/>
            <person name="Kono T."/>
            <person name="Mallez S."/>
            <person name="Becker A."/>
            <person name="Gohl D.M."/>
            <person name="Silverstein K.A.T."/>
            <person name="Koren S."/>
            <person name="Bechman K.B."/>
            <person name="Herman A."/>
            <person name="Abrahante J.E."/>
            <person name="Garbe J."/>
        </authorList>
    </citation>
    <scope>NUCLEOTIDE SEQUENCE</scope>
    <source>
        <strain evidence="2">Duluth1</strain>
        <tissue evidence="2">Whole animal</tissue>
    </source>
</reference>
<comment type="caution">
    <text evidence="2">The sequence shown here is derived from an EMBL/GenBank/DDBJ whole genome shotgun (WGS) entry which is preliminary data.</text>
</comment>
<gene>
    <name evidence="2" type="ORF">DPMN_072509</name>
</gene>
<organism evidence="2 3">
    <name type="scientific">Dreissena polymorpha</name>
    <name type="common">Zebra mussel</name>
    <name type="synonym">Mytilus polymorpha</name>
    <dbReference type="NCBI Taxonomy" id="45954"/>
    <lineage>
        <taxon>Eukaryota</taxon>
        <taxon>Metazoa</taxon>
        <taxon>Spiralia</taxon>
        <taxon>Lophotrochozoa</taxon>
        <taxon>Mollusca</taxon>
        <taxon>Bivalvia</taxon>
        <taxon>Autobranchia</taxon>
        <taxon>Heteroconchia</taxon>
        <taxon>Euheterodonta</taxon>
        <taxon>Imparidentia</taxon>
        <taxon>Neoheterodontei</taxon>
        <taxon>Myida</taxon>
        <taxon>Dreissenoidea</taxon>
        <taxon>Dreissenidae</taxon>
        <taxon>Dreissena</taxon>
    </lineage>
</organism>